<dbReference type="InterPro" id="IPR036197">
    <property type="entry name" value="NarG-like_sf"/>
</dbReference>
<accession>A0A7M2YBR2</accession>
<name>A0A7M2YBR2_9FLAO</name>
<proteinExistence type="predicted"/>
<dbReference type="SUPFAM" id="SSF46548">
    <property type="entry name" value="alpha-helical ferredoxin"/>
    <property type="match status" value="1"/>
</dbReference>
<keyword evidence="4" id="KW-0408">Iron</keyword>
<feature type="transmembrane region" description="Helical" evidence="6">
    <location>
        <begin position="6"/>
        <end position="24"/>
    </location>
</feature>
<evidence type="ECO:0000256" key="3">
    <source>
        <dbReference type="ARBA" id="ARBA00023002"/>
    </source>
</evidence>
<keyword evidence="6" id="KW-0812">Transmembrane</keyword>
<keyword evidence="5" id="KW-0411">Iron-sulfur</keyword>
<evidence type="ECO:0000256" key="4">
    <source>
        <dbReference type="ARBA" id="ARBA00023004"/>
    </source>
</evidence>
<dbReference type="RefSeq" id="WP_193811461.1">
    <property type="nucleotide sequence ID" value="NZ_CP040442.1"/>
</dbReference>
<dbReference type="GO" id="GO:0046872">
    <property type="term" value="F:metal ion binding"/>
    <property type="evidence" value="ECO:0007669"/>
    <property type="project" value="UniProtKB-KW"/>
</dbReference>
<dbReference type="InterPro" id="IPR009051">
    <property type="entry name" value="Helical_ferredxn"/>
</dbReference>
<reference evidence="8 9" key="1">
    <citation type="submission" date="2019-05" db="EMBL/GenBank/DDBJ databases">
        <title>Chryseobacterium sp. isolated from King George Island, maritime Antarctica.</title>
        <authorList>
            <person name="Peng X."/>
        </authorList>
    </citation>
    <scope>NUCLEOTIDE SEQUENCE [LARGE SCALE GENOMIC DNA]</scope>
    <source>
        <strain evidence="8 9">7-3A</strain>
    </source>
</reference>
<dbReference type="Gene3D" id="1.20.950.20">
    <property type="entry name" value="Transmembrane di-heme cytochromes, Chain C"/>
    <property type="match status" value="1"/>
</dbReference>
<evidence type="ECO:0000259" key="7">
    <source>
        <dbReference type="PROSITE" id="PS51379"/>
    </source>
</evidence>
<feature type="transmembrane region" description="Helical" evidence="6">
    <location>
        <begin position="108"/>
        <end position="131"/>
    </location>
</feature>
<evidence type="ECO:0000313" key="9">
    <source>
        <dbReference type="Proteomes" id="UP000594195"/>
    </source>
</evidence>
<keyword evidence="3" id="KW-0560">Oxidoreductase</keyword>
<dbReference type="InterPro" id="IPR051460">
    <property type="entry name" value="HdrC_iron-sulfur_subunit"/>
</dbReference>
<feature type="domain" description="4Fe-4S ferredoxin-type" evidence="7">
    <location>
        <begin position="367"/>
        <end position="399"/>
    </location>
</feature>
<evidence type="ECO:0000313" key="8">
    <source>
        <dbReference type="EMBL" id="QOW11279.1"/>
    </source>
</evidence>
<evidence type="ECO:0000256" key="6">
    <source>
        <dbReference type="SAM" id="Phobius"/>
    </source>
</evidence>
<dbReference type="PROSITE" id="PS51379">
    <property type="entry name" value="4FE4S_FER_2"/>
    <property type="match status" value="2"/>
</dbReference>
<dbReference type="SUPFAM" id="SSF103501">
    <property type="entry name" value="Respiratory nitrate reductase 1 gamma chain"/>
    <property type="match status" value="1"/>
</dbReference>
<dbReference type="GO" id="GO:0005886">
    <property type="term" value="C:plasma membrane"/>
    <property type="evidence" value="ECO:0007669"/>
    <property type="project" value="TreeGrafter"/>
</dbReference>
<dbReference type="Proteomes" id="UP000594195">
    <property type="component" value="Chromosome"/>
</dbReference>
<protein>
    <submittedName>
        <fullName evidence="8">(Fe-S)-binding protein</fullName>
    </submittedName>
</protein>
<feature type="transmembrane region" description="Helical" evidence="6">
    <location>
        <begin position="152"/>
        <end position="171"/>
    </location>
</feature>
<gene>
    <name evidence="8" type="ORF">Q73A0000_13385</name>
</gene>
<dbReference type="KEGG" id="kfa:Q73A0000_13385"/>
<feature type="transmembrane region" description="Helical" evidence="6">
    <location>
        <begin position="215"/>
        <end position="233"/>
    </location>
</feature>
<dbReference type="InterPro" id="IPR017896">
    <property type="entry name" value="4Fe4S_Fe-S-bd"/>
</dbReference>
<dbReference type="EMBL" id="CP040442">
    <property type="protein sequence ID" value="QOW11279.1"/>
    <property type="molecule type" value="Genomic_DNA"/>
</dbReference>
<dbReference type="PANTHER" id="PTHR43255">
    <property type="entry name" value="IRON-SULFUR-BINDING OXIDOREDUCTASE FADF-RELATED-RELATED"/>
    <property type="match status" value="1"/>
</dbReference>
<organism evidence="8 9">
    <name type="scientific">Kaistella flava</name>
    <name type="common">ex Peng et al. 2021</name>
    <dbReference type="NCBI Taxonomy" id="2038776"/>
    <lineage>
        <taxon>Bacteria</taxon>
        <taxon>Pseudomonadati</taxon>
        <taxon>Bacteroidota</taxon>
        <taxon>Flavobacteriia</taxon>
        <taxon>Flavobacteriales</taxon>
        <taxon>Weeksellaceae</taxon>
        <taxon>Chryseobacterium group</taxon>
        <taxon>Kaistella</taxon>
    </lineage>
</organism>
<evidence type="ECO:0000256" key="5">
    <source>
        <dbReference type="ARBA" id="ARBA00023014"/>
    </source>
</evidence>
<keyword evidence="6" id="KW-0472">Membrane</keyword>
<dbReference type="InterPro" id="IPR017900">
    <property type="entry name" value="4Fe4S_Fe_S_CS"/>
</dbReference>
<dbReference type="Pfam" id="PF13187">
    <property type="entry name" value="Fer4_9"/>
    <property type="match status" value="1"/>
</dbReference>
<feature type="domain" description="4Fe-4S ferredoxin-type" evidence="7">
    <location>
        <begin position="302"/>
        <end position="334"/>
    </location>
</feature>
<sequence length="442" mass="50285">MQYIDNIIFFIALVVGFGLFFKSLKEIHRNIKLGKESNRSDQKAKRWETMSKVALGQSKMGKRPIAGFFHVIVYVGFVIINIELLEIIVDGIFGTHRFLASIFGNSLYGAFTATLEVLAILVVIAVVVFFIRRNFYGVKRLTMKELFGWPKHDANWILIIEFALMVAFLTMNASDWVLQQREVLAAHGSFPISSNLLGPIFQNFGDGTLIYTERGAWWFHFMGILFFMNYLYYSKHLHIILAFPNTWFANLEPKGKFNNLDSVTAEIKLMMDPNADPYAAAPDADPNAVPEKFGASDIFDLKQVQLLNAYSCTECGRCTAVCPANITGKKLSPRKIMMDTRDRIEEVGKNINKNGKFVDDGKKLLDDHIQREELWACTTCNACVEACPILIDPLSIIVEMRRFLVMEQSAAPQELNQMMTNIENNAAPWQYNQADRLNWAKE</sequence>
<keyword evidence="9" id="KW-1185">Reference proteome</keyword>
<keyword evidence="2" id="KW-0479">Metal-binding</keyword>
<dbReference type="AlphaFoldDB" id="A0A7M2YBR2"/>
<feature type="transmembrane region" description="Helical" evidence="6">
    <location>
        <begin position="65"/>
        <end position="88"/>
    </location>
</feature>
<keyword evidence="6" id="KW-1133">Transmembrane helix</keyword>
<dbReference type="PROSITE" id="PS00198">
    <property type="entry name" value="4FE4S_FER_1"/>
    <property type="match status" value="2"/>
</dbReference>
<dbReference type="GO" id="GO:0051539">
    <property type="term" value="F:4 iron, 4 sulfur cluster binding"/>
    <property type="evidence" value="ECO:0007669"/>
    <property type="project" value="UniProtKB-KW"/>
</dbReference>
<dbReference type="GO" id="GO:0016491">
    <property type="term" value="F:oxidoreductase activity"/>
    <property type="evidence" value="ECO:0007669"/>
    <property type="project" value="UniProtKB-KW"/>
</dbReference>
<dbReference type="Gene3D" id="1.10.1060.10">
    <property type="entry name" value="Alpha-helical ferredoxin"/>
    <property type="match status" value="1"/>
</dbReference>
<keyword evidence="1" id="KW-0004">4Fe-4S</keyword>
<evidence type="ECO:0000256" key="2">
    <source>
        <dbReference type="ARBA" id="ARBA00022723"/>
    </source>
</evidence>
<evidence type="ECO:0000256" key="1">
    <source>
        <dbReference type="ARBA" id="ARBA00022485"/>
    </source>
</evidence>
<dbReference type="PANTHER" id="PTHR43255:SF1">
    <property type="entry name" value="IRON-SULFUR-BINDING OXIDOREDUCTASE FADF-RELATED"/>
    <property type="match status" value="1"/>
</dbReference>